<feature type="domain" description="RmlD-like substrate binding" evidence="1">
    <location>
        <begin position="12"/>
        <end position="283"/>
    </location>
</feature>
<reference evidence="2 3" key="1">
    <citation type="submission" date="2024-06" db="EMBL/GenBank/DDBJ databases">
        <title>The Natural Products Discovery Center: Release of the First 8490 Sequenced Strains for Exploring Actinobacteria Biosynthetic Diversity.</title>
        <authorList>
            <person name="Kalkreuter E."/>
            <person name="Kautsar S.A."/>
            <person name="Yang D."/>
            <person name="Bader C.D."/>
            <person name="Teijaro C.N."/>
            <person name="Fluegel L."/>
            <person name="Davis C.M."/>
            <person name="Simpson J.R."/>
            <person name="Lauterbach L."/>
            <person name="Steele A.D."/>
            <person name="Gui C."/>
            <person name="Meng S."/>
            <person name="Li G."/>
            <person name="Viehrig K."/>
            <person name="Ye F."/>
            <person name="Su P."/>
            <person name="Kiefer A.F."/>
            <person name="Nichols A."/>
            <person name="Cepeda A.J."/>
            <person name="Yan W."/>
            <person name="Fan B."/>
            <person name="Jiang Y."/>
            <person name="Adhikari A."/>
            <person name="Zheng C.-J."/>
            <person name="Schuster L."/>
            <person name="Cowan T.M."/>
            <person name="Smanski M.J."/>
            <person name="Chevrette M.G."/>
            <person name="De Carvalho L.P.S."/>
            <person name="Shen B."/>
        </authorList>
    </citation>
    <scope>NUCLEOTIDE SEQUENCE [LARGE SCALE GENOMIC DNA]</scope>
    <source>
        <strain evidence="2 3">NPDC046838</strain>
    </source>
</reference>
<gene>
    <name evidence="2" type="ORF">ABZ921_35525</name>
</gene>
<accession>A0ABV3BZH9</accession>
<evidence type="ECO:0000313" key="3">
    <source>
        <dbReference type="Proteomes" id="UP001551176"/>
    </source>
</evidence>
<dbReference type="InterPro" id="IPR036291">
    <property type="entry name" value="NAD(P)-bd_dom_sf"/>
</dbReference>
<sequence length="316" mass="33635">MTTTRPLPRTLVVGSGFVGTGIARRLARAGDAVTLVSRGRPARAPEEYGARWSALDATDAEACGRLLARLRPERIVLVHGPSDVTWCEEHPEEADAAHAAVAANFAAADSASRIVMISTDNVFDGRTWHNTEHTPTAPANAYGRAKRHAERLLLARAPRAVCLRVSLVYGHEPVDAGKWLNFFAACAHRLAAGAHVEAPDDHWTTPVHVDDVAEVVTALLTGTGALPPVLHLGGPDRVTRAEWAGVIAEALGAPADLVLPVPKSRSRYASRPENACLVNELLPRLPATHAVSVRGIREGARDLAASFPRRVGDALG</sequence>
<protein>
    <submittedName>
        <fullName evidence="2">Sugar nucleotide-binding protein</fullName>
    </submittedName>
</protein>
<dbReference type="EMBL" id="JBEYXV010000023">
    <property type="protein sequence ID" value="MEU6825952.1"/>
    <property type="molecule type" value="Genomic_DNA"/>
</dbReference>
<dbReference type="Gene3D" id="3.40.50.720">
    <property type="entry name" value="NAD(P)-binding Rossmann-like Domain"/>
    <property type="match status" value="1"/>
</dbReference>
<name>A0ABV3BZH9_9ACTN</name>
<organism evidence="2 3">
    <name type="scientific">Streptomyces atriruber</name>
    <dbReference type="NCBI Taxonomy" id="545121"/>
    <lineage>
        <taxon>Bacteria</taxon>
        <taxon>Bacillati</taxon>
        <taxon>Actinomycetota</taxon>
        <taxon>Actinomycetes</taxon>
        <taxon>Kitasatosporales</taxon>
        <taxon>Streptomycetaceae</taxon>
        <taxon>Streptomyces</taxon>
    </lineage>
</organism>
<dbReference type="Pfam" id="PF04321">
    <property type="entry name" value="RmlD_sub_bind"/>
    <property type="match status" value="1"/>
</dbReference>
<dbReference type="PANTHER" id="PTHR43242">
    <property type="entry name" value="NAD(P)-BINDING ROSSMANN-FOLD SUPERFAMILY PROTEIN"/>
    <property type="match status" value="1"/>
</dbReference>
<dbReference type="RefSeq" id="WP_359356799.1">
    <property type="nucleotide sequence ID" value="NZ_JBEYXV010000023.1"/>
</dbReference>
<dbReference type="SUPFAM" id="SSF51735">
    <property type="entry name" value="NAD(P)-binding Rossmann-fold domains"/>
    <property type="match status" value="1"/>
</dbReference>
<evidence type="ECO:0000313" key="2">
    <source>
        <dbReference type="EMBL" id="MEU6825952.1"/>
    </source>
</evidence>
<dbReference type="PANTHER" id="PTHR43242:SF1">
    <property type="entry name" value="NAD(P)-BINDING ROSSMANN-FOLD SUPERFAMILY PROTEIN"/>
    <property type="match status" value="1"/>
</dbReference>
<comment type="caution">
    <text evidence="2">The sequence shown here is derived from an EMBL/GenBank/DDBJ whole genome shotgun (WGS) entry which is preliminary data.</text>
</comment>
<evidence type="ECO:0000259" key="1">
    <source>
        <dbReference type="Pfam" id="PF04321"/>
    </source>
</evidence>
<dbReference type="InterPro" id="IPR029903">
    <property type="entry name" value="RmlD-like-bd"/>
</dbReference>
<keyword evidence="3" id="KW-1185">Reference proteome</keyword>
<dbReference type="Proteomes" id="UP001551176">
    <property type="component" value="Unassembled WGS sequence"/>
</dbReference>
<proteinExistence type="predicted"/>